<feature type="transmembrane region" description="Helical" evidence="9">
    <location>
        <begin position="1177"/>
        <end position="1198"/>
    </location>
</feature>
<feature type="transmembrane region" description="Helical" evidence="9">
    <location>
        <begin position="357"/>
        <end position="376"/>
    </location>
</feature>
<feature type="transmembrane region" description="Helical" evidence="9">
    <location>
        <begin position="462"/>
        <end position="483"/>
    </location>
</feature>
<feature type="transmembrane region" description="Helical" evidence="9">
    <location>
        <begin position="315"/>
        <end position="337"/>
    </location>
</feature>
<evidence type="ECO:0000256" key="7">
    <source>
        <dbReference type="ARBA" id="ARBA00022989"/>
    </source>
</evidence>
<dbReference type="InterPro" id="IPR017871">
    <property type="entry name" value="ABC_transporter-like_CS"/>
</dbReference>
<keyword evidence="4 9" id="KW-0812">Transmembrane</keyword>
<dbReference type="CDD" id="cd03263">
    <property type="entry name" value="ABC_subfamily_A"/>
    <property type="match status" value="2"/>
</dbReference>
<dbReference type="Pfam" id="PF12698">
    <property type="entry name" value="ABC2_membrane_3"/>
    <property type="match status" value="2"/>
</dbReference>
<dbReference type="PANTHER" id="PTHR19229">
    <property type="entry name" value="ATP-BINDING CASSETTE TRANSPORTER SUBFAMILY A ABCA"/>
    <property type="match status" value="1"/>
</dbReference>
<dbReference type="FunFam" id="3.40.50.300:FF:000335">
    <property type="entry name" value="ATP binding cassette subfamily A member 5"/>
    <property type="match status" value="1"/>
</dbReference>
<dbReference type="GO" id="GO:0005319">
    <property type="term" value="F:lipid transporter activity"/>
    <property type="evidence" value="ECO:0007669"/>
    <property type="project" value="TreeGrafter"/>
</dbReference>
<reference evidence="11" key="1">
    <citation type="submission" date="2022-01" db="EMBL/GenBank/DDBJ databases">
        <authorList>
            <person name="King R."/>
        </authorList>
    </citation>
    <scope>NUCLEOTIDE SEQUENCE</scope>
</reference>
<evidence type="ECO:0000256" key="9">
    <source>
        <dbReference type="SAM" id="Phobius"/>
    </source>
</evidence>
<dbReference type="InterPro" id="IPR003593">
    <property type="entry name" value="AAA+_ATPase"/>
</dbReference>
<dbReference type="PROSITE" id="PS00211">
    <property type="entry name" value="ABC_TRANSPORTER_1"/>
    <property type="match status" value="1"/>
</dbReference>
<sequence length="1681" mass="192260">MKKSSNWEVFKLLMWKNYLLQIRKPWSTLFEFIMPFFCCLLLIYLRSQIQSKVYSNSIKFSPLSPDNYSLFINFINHSENSNFNIFSNDSINKLKNHFKIVPEVLYSPQNEIIDEILSQVEDEILLLGAKITAVNNSNELELKMMAANCLVGIEFPDEYMNLKSVPSVLNYNIRLPGEHRSAKTLDIINDNWQTKHRFTLFPLTSHRTNKSDDGSPVRYYDEGFLLVQSLIFEGFMKSINKSSIGNTPRIYIQKFPYPKGIEEKFIPSLKLILPMLITFCFIYPSINIVKYIVVEKETKLKKIMRIMGVSSNLHCFTWFVKSFIYYFLITLLVLTLLTVNWNGNGTSVLAKSSISVLYVFVMIYCIVAIFFAFMISSLFQKSSIATAVAAFLWILQITPYVANSEDNAYEEVSKVKKVIMSLLQNYAMSIGMRIIATKEMHEGVQWNNLFQKFNDNISFGEIMIMMIACGVWKIFVIIGIKYIRNLIKLKKSKETECAAEIDANKSEANKMFLKIQNLTKFYPNSSKPAVKNLNLSLHQDQITILLGINGAGKSTTMAMLCGEIKPTSGTVFIEGNNSLKSGKIRHKSTGISFQENVLFNNLTVYEHLLLFGRLKENSKTEAEKEAQKFMTILNLHANDFACNLSGGMKRKLCLAIALCADSKFVILDEITSGVDPTSRRELWNFLQSVKKNRSIFMSTHYMLEAEVVADKIAILCEGELKAYGTPFELKQKFAKTCKLTCVKQVSCDSQIVTDFVQQSIPNVKVACENGMEICYKFECDEVSKIHNVLENLEDNIKNLHLESFGISSSSMDDVLEKVDDILDDQQLNHCKLIQNQNNNRKVNELAQSYKMCQTSNDSKCLFFKHLKALMIKRIIVTRKNFKLYFLQIFLPVLFVFFDIYFGYDASIIVKTQPQLELSIQTYTDSRTFIKLGDNVEKNTSLHDIYESYKLMINNFKDKNIELEEIDGLMENTFLRKSKTNLDLNYRNLFGVSIHKENVTAWYNNQPYHTLPITLNLIHNAILKASFGNKFGLNVGNKPLPYRNETRAANLAFVHSRVNLQLYLIISFALSVSYAIFVIAVVKERIGKSKNMQITVGIHPVTYWLSIFIWDVLVVLIIAITTSLAVAGTFSNYETIDSLNIRLENFLKIFLMLIICGISVLPITYASNFLFASPSSGFIKLVLIYIILGSTVFTIKNVFKESLKNLPAIEFLLGKTFLPVPHYNFCDVMKKFVEIDNAKEFCNVQCKYFDICDEDEQCKIANQCCDTNYFTWTSKGVLWSITRYIVVILIGFYTLFLVESKATLSIFRKFKKFVSRIPIKFLNRSNTRKCSIELNSNTFNIDPDVEIEKRMVQNFSEDDFKNYNLVLKNLSKNFHSKQAVKQICVAVKPGECFGLLGANGAGKTTTFSMLTGDVSVSSGDIFIQGLNLKTNLKRIHKIIGYCGQFDAHIDELTGRETLTFYAECRGINKRDIQNCIMQLATDFDFVSHLDKQVRFFSGGNKRKLSTAIALIGDPQIIFLDEPTSFMDPLVKKKFWNQIAKLRDSGKAIILSSHSMDEVEVLCTRIGIMMNGDLKCLGSPQYLKNKFGKTIVVTLKLKKIEVNVAAKCEVKRFIDQELPGAILKEEFHDMLIYHLTSKSFKWSKIFKTIEIGKEKLKVIDDFDVNQSNMIQVFLQVTSESQSF</sequence>
<dbReference type="InterPro" id="IPR026082">
    <property type="entry name" value="ABCA"/>
</dbReference>
<feature type="transmembrane region" description="Helical" evidence="9">
    <location>
        <begin position="26"/>
        <end position="45"/>
    </location>
</feature>
<dbReference type="GO" id="GO:0140359">
    <property type="term" value="F:ABC-type transporter activity"/>
    <property type="evidence" value="ECO:0007669"/>
    <property type="project" value="InterPro"/>
</dbReference>
<comment type="subcellular location">
    <subcellularLocation>
        <location evidence="1">Membrane</location>
        <topology evidence="1">Multi-pass membrane protein</topology>
    </subcellularLocation>
</comment>
<keyword evidence="3" id="KW-0813">Transport</keyword>
<organism evidence="11 12">
    <name type="scientific">Chironomus riparius</name>
    <dbReference type="NCBI Taxonomy" id="315576"/>
    <lineage>
        <taxon>Eukaryota</taxon>
        <taxon>Metazoa</taxon>
        <taxon>Ecdysozoa</taxon>
        <taxon>Arthropoda</taxon>
        <taxon>Hexapoda</taxon>
        <taxon>Insecta</taxon>
        <taxon>Pterygota</taxon>
        <taxon>Neoptera</taxon>
        <taxon>Endopterygota</taxon>
        <taxon>Diptera</taxon>
        <taxon>Nematocera</taxon>
        <taxon>Chironomoidea</taxon>
        <taxon>Chironomidae</taxon>
        <taxon>Chironominae</taxon>
        <taxon>Chironomus</taxon>
    </lineage>
</organism>
<dbReference type="InterPro" id="IPR056264">
    <property type="entry name" value="R2_ABCA1-4-like"/>
</dbReference>
<feature type="transmembrane region" description="Helical" evidence="9">
    <location>
        <begin position="271"/>
        <end position="294"/>
    </location>
</feature>
<feature type="transmembrane region" description="Helical" evidence="9">
    <location>
        <begin position="1276"/>
        <end position="1297"/>
    </location>
</feature>
<evidence type="ECO:0000256" key="5">
    <source>
        <dbReference type="ARBA" id="ARBA00022741"/>
    </source>
</evidence>
<evidence type="ECO:0000256" key="1">
    <source>
        <dbReference type="ARBA" id="ARBA00004141"/>
    </source>
</evidence>
<dbReference type="FunFam" id="3.40.50.300:FF:002470">
    <property type="entry name" value="ABC transporter, putative"/>
    <property type="match status" value="1"/>
</dbReference>
<dbReference type="EMBL" id="OU895880">
    <property type="protein sequence ID" value="CAG9812339.1"/>
    <property type="molecule type" value="Genomic_DNA"/>
</dbReference>
<dbReference type="InterPro" id="IPR003439">
    <property type="entry name" value="ABC_transporter-like_ATP-bd"/>
</dbReference>
<dbReference type="Pfam" id="PF23321">
    <property type="entry name" value="R1_ABCA1"/>
    <property type="match status" value="1"/>
</dbReference>
<feature type="transmembrane region" description="Helical" evidence="9">
    <location>
        <begin position="383"/>
        <end position="402"/>
    </location>
</feature>
<dbReference type="Proteomes" id="UP001153620">
    <property type="component" value="Chromosome 4"/>
</dbReference>
<proteinExistence type="inferred from homology"/>
<keyword evidence="12" id="KW-1185">Reference proteome</keyword>
<dbReference type="Pfam" id="PF00005">
    <property type="entry name" value="ABC_tran"/>
    <property type="match status" value="2"/>
</dbReference>
<feature type="transmembrane region" description="Helical" evidence="9">
    <location>
        <begin position="883"/>
        <end position="903"/>
    </location>
</feature>
<feature type="domain" description="ABC transporter" evidence="10">
    <location>
        <begin position="513"/>
        <end position="742"/>
    </location>
</feature>
<accession>A0A9N9SBF7</accession>
<evidence type="ECO:0000259" key="10">
    <source>
        <dbReference type="PROSITE" id="PS50893"/>
    </source>
</evidence>
<dbReference type="InterPro" id="IPR013525">
    <property type="entry name" value="ABC2_TM"/>
</dbReference>
<dbReference type="GO" id="GO:0016020">
    <property type="term" value="C:membrane"/>
    <property type="evidence" value="ECO:0007669"/>
    <property type="project" value="UniProtKB-SubCell"/>
</dbReference>
<evidence type="ECO:0000256" key="3">
    <source>
        <dbReference type="ARBA" id="ARBA00022448"/>
    </source>
</evidence>
<name>A0A9N9SBF7_9DIPT</name>
<dbReference type="GO" id="GO:0005524">
    <property type="term" value="F:ATP binding"/>
    <property type="evidence" value="ECO:0007669"/>
    <property type="project" value="UniProtKB-KW"/>
</dbReference>
<feature type="transmembrane region" description="Helical" evidence="9">
    <location>
        <begin position="1102"/>
        <end position="1125"/>
    </location>
</feature>
<evidence type="ECO:0000313" key="11">
    <source>
        <dbReference type="EMBL" id="CAG9812339.1"/>
    </source>
</evidence>
<dbReference type="InterPro" id="IPR027417">
    <property type="entry name" value="P-loop_NTPase"/>
</dbReference>
<comment type="similarity">
    <text evidence="2">Belongs to the ABC transporter superfamily. ABCA family.</text>
</comment>
<evidence type="ECO:0000256" key="4">
    <source>
        <dbReference type="ARBA" id="ARBA00022692"/>
    </source>
</evidence>
<protein>
    <recommendedName>
        <fullName evidence="10">ABC transporter domain-containing protein</fullName>
    </recommendedName>
</protein>
<feature type="transmembrane region" description="Helical" evidence="9">
    <location>
        <begin position="1145"/>
        <end position="1165"/>
    </location>
</feature>
<dbReference type="PANTHER" id="PTHR19229:SF250">
    <property type="entry name" value="ABC TRANSPORTER DOMAIN-CONTAINING PROTEIN-RELATED"/>
    <property type="match status" value="1"/>
</dbReference>
<dbReference type="SMART" id="SM00382">
    <property type="entry name" value="AAA"/>
    <property type="match status" value="2"/>
</dbReference>
<dbReference type="OrthoDB" id="6512918at2759"/>
<reference evidence="11" key="2">
    <citation type="submission" date="2022-10" db="EMBL/GenBank/DDBJ databases">
        <authorList>
            <consortium name="ENA_rothamsted_submissions"/>
            <consortium name="culmorum"/>
            <person name="King R."/>
        </authorList>
    </citation>
    <scope>NUCLEOTIDE SEQUENCE</scope>
</reference>
<gene>
    <name evidence="11" type="ORF">CHIRRI_LOCUS15144</name>
</gene>
<keyword evidence="6" id="KW-0067">ATP-binding</keyword>
<feature type="transmembrane region" description="Helical" evidence="9">
    <location>
        <begin position="1059"/>
        <end position="1081"/>
    </location>
</feature>
<dbReference type="PROSITE" id="PS50893">
    <property type="entry name" value="ABC_TRANSPORTER_2"/>
    <property type="match status" value="2"/>
</dbReference>
<dbReference type="GO" id="GO:0016887">
    <property type="term" value="F:ATP hydrolysis activity"/>
    <property type="evidence" value="ECO:0007669"/>
    <property type="project" value="InterPro"/>
</dbReference>
<evidence type="ECO:0000256" key="2">
    <source>
        <dbReference type="ARBA" id="ARBA00008869"/>
    </source>
</evidence>
<evidence type="ECO:0000313" key="12">
    <source>
        <dbReference type="Proteomes" id="UP001153620"/>
    </source>
</evidence>
<evidence type="ECO:0000256" key="8">
    <source>
        <dbReference type="ARBA" id="ARBA00023136"/>
    </source>
</evidence>
<dbReference type="Gene3D" id="3.40.50.300">
    <property type="entry name" value="P-loop containing nucleotide triphosphate hydrolases"/>
    <property type="match status" value="2"/>
</dbReference>
<keyword evidence="7 9" id="KW-1133">Transmembrane helix</keyword>
<dbReference type="SUPFAM" id="SSF52540">
    <property type="entry name" value="P-loop containing nucleoside triphosphate hydrolases"/>
    <property type="match status" value="2"/>
</dbReference>
<evidence type="ECO:0000256" key="6">
    <source>
        <dbReference type="ARBA" id="ARBA00022840"/>
    </source>
</evidence>
<feature type="domain" description="ABC transporter" evidence="10">
    <location>
        <begin position="1364"/>
        <end position="1594"/>
    </location>
</feature>
<keyword evidence="8 9" id="KW-0472">Membrane</keyword>
<keyword evidence="5" id="KW-0547">Nucleotide-binding</keyword>